<dbReference type="InterPro" id="IPR010513">
    <property type="entry name" value="KEN_dom"/>
</dbReference>
<dbReference type="AlphaFoldDB" id="A0A0D3IMW0"/>
<evidence type="ECO:0000313" key="6">
    <source>
        <dbReference type="Proteomes" id="UP000013827"/>
    </source>
</evidence>
<dbReference type="RefSeq" id="XP_005765024.1">
    <property type="nucleotide sequence ID" value="XM_005764967.1"/>
</dbReference>
<dbReference type="GO" id="GO:0004521">
    <property type="term" value="F:RNA endonuclease activity"/>
    <property type="evidence" value="ECO:0007669"/>
    <property type="project" value="InterPro"/>
</dbReference>
<organism evidence="5 6">
    <name type="scientific">Emiliania huxleyi (strain CCMP1516)</name>
    <dbReference type="NCBI Taxonomy" id="280463"/>
    <lineage>
        <taxon>Eukaryota</taxon>
        <taxon>Haptista</taxon>
        <taxon>Haptophyta</taxon>
        <taxon>Prymnesiophyceae</taxon>
        <taxon>Isochrysidales</taxon>
        <taxon>Noelaerhabdaceae</taxon>
        <taxon>Emiliania</taxon>
    </lineage>
</organism>
<evidence type="ECO:0000256" key="3">
    <source>
        <dbReference type="ARBA" id="ARBA00022840"/>
    </source>
</evidence>
<dbReference type="HOGENOM" id="CLU_1182049_0_0_1"/>
<feature type="domain" description="KEN" evidence="4">
    <location>
        <begin position="104"/>
        <end position="235"/>
    </location>
</feature>
<name>A0A0D3IMW0_EMIH1</name>
<dbReference type="eggNOG" id="KOG1027">
    <property type="taxonomic scope" value="Eukaryota"/>
</dbReference>
<dbReference type="GO" id="GO:0005524">
    <property type="term" value="F:ATP binding"/>
    <property type="evidence" value="ECO:0007669"/>
    <property type="project" value="UniProtKB-KW"/>
</dbReference>
<dbReference type="PANTHER" id="PTHR13954:SF6">
    <property type="entry name" value="NON-SPECIFIC SERINE_THREONINE PROTEIN KINASE"/>
    <property type="match status" value="1"/>
</dbReference>
<dbReference type="PROSITE" id="PS51392">
    <property type="entry name" value="KEN"/>
    <property type="match status" value="1"/>
</dbReference>
<dbReference type="Proteomes" id="UP000013827">
    <property type="component" value="Unassembled WGS sequence"/>
</dbReference>
<dbReference type="PANTHER" id="PTHR13954">
    <property type="entry name" value="IRE1-RELATED"/>
    <property type="match status" value="1"/>
</dbReference>
<keyword evidence="6" id="KW-1185">Reference proteome</keyword>
<evidence type="ECO:0000256" key="1">
    <source>
        <dbReference type="ARBA" id="ARBA00022729"/>
    </source>
</evidence>
<dbReference type="STRING" id="2903.R1DDH5"/>
<dbReference type="SUPFAM" id="SSF56112">
    <property type="entry name" value="Protein kinase-like (PK-like)"/>
    <property type="match status" value="1"/>
</dbReference>
<protein>
    <recommendedName>
        <fullName evidence="4">KEN domain-containing protein</fullName>
    </recommendedName>
</protein>
<dbReference type="GO" id="GO:0004674">
    <property type="term" value="F:protein serine/threonine kinase activity"/>
    <property type="evidence" value="ECO:0007669"/>
    <property type="project" value="InterPro"/>
</dbReference>
<evidence type="ECO:0000313" key="5">
    <source>
        <dbReference type="EnsemblProtists" id="EOD12595"/>
    </source>
</evidence>
<dbReference type="GeneID" id="17258798"/>
<keyword evidence="1" id="KW-0732">Signal</keyword>
<keyword evidence="2" id="KW-0547">Nucleotide-binding</keyword>
<dbReference type="EnsemblProtists" id="EOD12595">
    <property type="protein sequence ID" value="EOD12595"/>
    <property type="gene ID" value="EMIHUDRAFT_213286"/>
</dbReference>
<accession>A0A0D3IMW0</accession>
<evidence type="ECO:0000256" key="2">
    <source>
        <dbReference type="ARBA" id="ARBA00022741"/>
    </source>
</evidence>
<proteinExistence type="predicted"/>
<dbReference type="Gene3D" id="1.10.510.10">
    <property type="entry name" value="Transferase(Phosphotransferase) domain 1"/>
    <property type="match status" value="1"/>
</dbReference>
<dbReference type="InterPro" id="IPR038357">
    <property type="entry name" value="KEN_sf"/>
</dbReference>
<reference evidence="6" key="1">
    <citation type="journal article" date="2013" name="Nature">
        <title>Pan genome of the phytoplankton Emiliania underpins its global distribution.</title>
        <authorList>
            <person name="Read B.A."/>
            <person name="Kegel J."/>
            <person name="Klute M.J."/>
            <person name="Kuo A."/>
            <person name="Lefebvre S.C."/>
            <person name="Maumus F."/>
            <person name="Mayer C."/>
            <person name="Miller J."/>
            <person name="Monier A."/>
            <person name="Salamov A."/>
            <person name="Young J."/>
            <person name="Aguilar M."/>
            <person name="Claverie J.M."/>
            <person name="Frickenhaus S."/>
            <person name="Gonzalez K."/>
            <person name="Herman E.K."/>
            <person name="Lin Y.C."/>
            <person name="Napier J."/>
            <person name="Ogata H."/>
            <person name="Sarno A.F."/>
            <person name="Shmutz J."/>
            <person name="Schroeder D."/>
            <person name="de Vargas C."/>
            <person name="Verret F."/>
            <person name="von Dassow P."/>
            <person name="Valentin K."/>
            <person name="Van de Peer Y."/>
            <person name="Wheeler G."/>
            <person name="Dacks J.B."/>
            <person name="Delwiche C.F."/>
            <person name="Dyhrman S.T."/>
            <person name="Glockner G."/>
            <person name="John U."/>
            <person name="Richards T."/>
            <person name="Worden A.Z."/>
            <person name="Zhang X."/>
            <person name="Grigoriev I.V."/>
            <person name="Allen A.E."/>
            <person name="Bidle K."/>
            <person name="Borodovsky M."/>
            <person name="Bowler C."/>
            <person name="Brownlee C."/>
            <person name="Cock J.M."/>
            <person name="Elias M."/>
            <person name="Gladyshev V.N."/>
            <person name="Groth M."/>
            <person name="Guda C."/>
            <person name="Hadaegh A."/>
            <person name="Iglesias-Rodriguez M.D."/>
            <person name="Jenkins J."/>
            <person name="Jones B.M."/>
            <person name="Lawson T."/>
            <person name="Leese F."/>
            <person name="Lindquist E."/>
            <person name="Lobanov A."/>
            <person name="Lomsadze A."/>
            <person name="Malik S.B."/>
            <person name="Marsh M.E."/>
            <person name="Mackinder L."/>
            <person name="Mock T."/>
            <person name="Mueller-Roeber B."/>
            <person name="Pagarete A."/>
            <person name="Parker M."/>
            <person name="Probert I."/>
            <person name="Quesneville H."/>
            <person name="Raines C."/>
            <person name="Rensing S.A."/>
            <person name="Riano-Pachon D.M."/>
            <person name="Richier S."/>
            <person name="Rokitta S."/>
            <person name="Shiraiwa Y."/>
            <person name="Soanes D.M."/>
            <person name="van der Giezen M."/>
            <person name="Wahlund T.M."/>
            <person name="Williams B."/>
            <person name="Wilson W."/>
            <person name="Wolfe G."/>
            <person name="Wurch L.L."/>
        </authorList>
    </citation>
    <scope>NUCLEOTIDE SEQUENCE</scope>
</reference>
<dbReference type="GO" id="GO:0006397">
    <property type="term" value="P:mRNA processing"/>
    <property type="evidence" value="ECO:0007669"/>
    <property type="project" value="InterPro"/>
</dbReference>
<dbReference type="InterPro" id="IPR011009">
    <property type="entry name" value="Kinase-like_dom_sf"/>
</dbReference>
<reference evidence="5" key="2">
    <citation type="submission" date="2024-10" db="UniProtKB">
        <authorList>
            <consortium name="EnsemblProtists"/>
        </authorList>
    </citation>
    <scope>IDENTIFICATION</scope>
</reference>
<dbReference type="Pfam" id="PF06479">
    <property type="entry name" value="Ribonuc_2-5A"/>
    <property type="match status" value="1"/>
</dbReference>
<sequence length="235" mass="25350">MTLAQWIDATHDPLPDCDVKPSNVLLSAAGVAKLSDFGFAASARGRVGEFHALLQSAHPSRRRAGEPPHPLLAILDWLLQVLEPLPASRCAAADVLRHPFFWSGSSRLRLLLEVSDAVEVLASAQPEAPAVPAAVSAALRLFEAEAARLGWQPWGERVPASLLAEGRGYAPDSARALLRFVRNSWHHRADLPPRLRRLLPGVPGLYVEVCLPNRRPLAAGAAHRWSDSPGGSPPD</sequence>
<dbReference type="InterPro" id="IPR045133">
    <property type="entry name" value="IRE1/2-like"/>
</dbReference>
<dbReference type="KEGG" id="ehx:EMIHUDRAFT_213286"/>
<dbReference type="PaxDb" id="2903-EOD12595"/>
<keyword evidence="3" id="KW-0067">ATP-binding</keyword>
<dbReference type="GO" id="GO:0030968">
    <property type="term" value="P:endoplasmic reticulum unfolded protein response"/>
    <property type="evidence" value="ECO:0007669"/>
    <property type="project" value="InterPro"/>
</dbReference>
<dbReference type="Gene3D" id="1.20.1440.180">
    <property type="entry name" value="KEN domain"/>
    <property type="match status" value="1"/>
</dbReference>
<evidence type="ECO:0000259" key="4">
    <source>
        <dbReference type="PROSITE" id="PS51392"/>
    </source>
</evidence>